<protein>
    <submittedName>
        <fullName evidence="3">Phosphatase PAP2 family protein</fullName>
    </submittedName>
</protein>
<keyword evidence="4" id="KW-1185">Reference proteome</keyword>
<evidence type="ECO:0000259" key="2">
    <source>
        <dbReference type="SMART" id="SM00014"/>
    </source>
</evidence>
<dbReference type="Pfam" id="PF01569">
    <property type="entry name" value="PAP2"/>
    <property type="match status" value="1"/>
</dbReference>
<name>A0ABV7I9B3_9RHOB</name>
<accession>A0ABV7I9B3</accession>
<dbReference type="Proteomes" id="UP001595557">
    <property type="component" value="Unassembled WGS sequence"/>
</dbReference>
<comment type="caution">
    <text evidence="3">The sequence shown here is derived from an EMBL/GenBank/DDBJ whole genome shotgun (WGS) entry which is preliminary data.</text>
</comment>
<dbReference type="SMART" id="SM00014">
    <property type="entry name" value="acidPPc"/>
    <property type="match status" value="1"/>
</dbReference>
<dbReference type="Gene3D" id="1.20.144.10">
    <property type="entry name" value="Phosphatidic acid phosphatase type 2/haloperoxidase"/>
    <property type="match status" value="1"/>
</dbReference>
<gene>
    <name evidence="3" type="ORF">ACFOD7_04045</name>
</gene>
<evidence type="ECO:0000256" key="1">
    <source>
        <dbReference type="SAM" id="MobiDB-lite"/>
    </source>
</evidence>
<feature type="domain" description="Phosphatidic acid phosphatase type 2/haloperoxidase" evidence="2">
    <location>
        <begin position="122"/>
        <end position="234"/>
    </location>
</feature>
<proteinExistence type="predicted"/>
<evidence type="ECO:0000313" key="3">
    <source>
        <dbReference type="EMBL" id="MFC3167217.1"/>
    </source>
</evidence>
<dbReference type="RefSeq" id="WP_207471681.1">
    <property type="nucleotide sequence ID" value="NZ_JAFNAW010000081.1"/>
</dbReference>
<feature type="region of interest" description="Disordered" evidence="1">
    <location>
        <begin position="37"/>
        <end position="56"/>
    </location>
</feature>
<dbReference type="SUPFAM" id="SSF48317">
    <property type="entry name" value="Acid phosphatase/Vanadium-dependent haloperoxidase"/>
    <property type="match status" value="1"/>
</dbReference>
<dbReference type="InterPro" id="IPR000326">
    <property type="entry name" value="PAP2/HPO"/>
</dbReference>
<evidence type="ECO:0000313" key="4">
    <source>
        <dbReference type="Proteomes" id="UP001595557"/>
    </source>
</evidence>
<dbReference type="EMBL" id="JBHRTE010000017">
    <property type="protein sequence ID" value="MFC3167217.1"/>
    <property type="molecule type" value="Genomic_DNA"/>
</dbReference>
<dbReference type="PANTHER" id="PTHR14969:SF13">
    <property type="entry name" value="AT30094P"/>
    <property type="match status" value="1"/>
</dbReference>
<dbReference type="InterPro" id="IPR036938">
    <property type="entry name" value="PAP2/HPO_sf"/>
</dbReference>
<reference evidence="4" key="1">
    <citation type="journal article" date="2019" name="Int. J. Syst. Evol. Microbiol.">
        <title>The Global Catalogue of Microorganisms (GCM) 10K type strain sequencing project: providing services to taxonomists for standard genome sequencing and annotation.</title>
        <authorList>
            <consortium name="The Broad Institute Genomics Platform"/>
            <consortium name="The Broad Institute Genome Sequencing Center for Infectious Disease"/>
            <person name="Wu L."/>
            <person name="Ma J."/>
        </authorList>
    </citation>
    <scope>NUCLEOTIDE SEQUENCE [LARGE SCALE GENOMIC DNA]</scope>
    <source>
        <strain evidence="4">KCTC 52239</strain>
    </source>
</reference>
<organism evidence="3 4">
    <name type="scientific">Paracoccus fontiphilus</name>
    <dbReference type="NCBI Taxonomy" id="1815556"/>
    <lineage>
        <taxon>Bacteria</taxon>
        <taxon>Pseudomonadati</taxon>
        <taxon>Pseudomonadota</taxon>
        <taxon>Alphaproteobacteria</taxon>
        <taxon>Rhodobacterales</taxon>
        <taxon>Paracoccaceae</taxon>
        <taxon>Paracoccus</taxon>
    </lineage>
</organism>
<feature type="compositionally biased region" description="Basic and acidic residues" evidence="1">
    <location>
        <begin position="42"/>
        <end position="53"/>
    </location>
</feature>
<sequence length="240" mass="25636">MRFDLFEETFSNVGVFPAVDICSRNCADSGAVIRGHFQQQRSRKDSGMTKNDEQSVPDTVRAIEEADKTMAQDAGRFRHHPVVTSLGLVSEIADQVPLSLVCGGVLTAGLISDRPHLARTGVRMMAAHVLANSIKRAIKNRFRRTRPGVVLDGEDYVCEPGETEGGHDTSFPSGHTAGAVAVAAIIASDIPKTAIPALLTASLIAGVQVPRAKHYPIDIAAGTLLGLSAAMIVKRLYPEK</sequence>
<dbReference type="PANTHER" id="PTHR14969">
    <property type="entry name" value="SPHINGOSINE-1-PHOSPHATE PHOSPHOHYDROLASE"/>
    <property type="match status" value="1"/>
</dbReference>